<dbReference type="EMBL" id="CM047580">
    <property type="protein sequence ID" value="KAI9922806.1"/>
    <property type="molecule type" value="Genomic_DNA"/>
</dbReference>
<keyword evidence="2" id="KW-1185">Reference proteome</keyword>
<sequence length="1002" mass="111670">MKKPVLLRFERLSACTPSSDDDDGSQFNGQQSSSTNAASDASHNPSPKAPQGDETDPTSKVQRANSVPQKDQKLPKATRGAFWRATGAKDSVPTQMAGPNGVNGGSERMAVSHGQRRVLGNKDDQVSPRDATPANGSKDRFASPLGTHEYQVYWETGSLGLFFGENRATNLPVVTRSTPSANPVVRRAVAVNDTLVSANGIKSVDYTFEAFFGRLQQMSKPVRLVFRRRQPTDPAVVIKQGDQQQRQQQEQMLPNVQQRQQTRELEQKRELQKIRDKQEREQEQHLTEQKQQREQQIREQKQREQHIREQKQREQLREQQREQQREQREQLQLEEQQREQQQREKLQREQQQREKLQRDQQQQREQQQRMQQQRELQHREQQQRKQHDELSREETDHRSRIPSVKSDKSLTSSILPKDNWTPDTSSIVKDATAPLSCPPIADVRSDDNGNYQECSQSDSSHANSSTPNSPVASKNCATPQQHFTNDTSSTNLKMSPKSGVSPTARSFGKFGNSPKVSSKIGSSPKVLSSPLISPIAPSVSTENADAASDTANTSALMVSDEASPTEAEKDVVYSLKENPFEKEHGRRSRNSSEEQRHIQESATSFREGFFSPSSSTELSPREPLDSLEHLPSPEILKVESVKVDVDAVAFSSTAGSDLQNRELAEKAQALDEIKNVEQAELVAASLIDDVMTAGAVVADQPDLDEEVELAQDAEMNMPSIPLNLAEDSAKIVANEGIVADVEVSIAVEETDLEVAEGSASDPWDLEPEFEGQKTQDQSRNATSSHDELSCSKGNFVDSSDPTEEFSNDSDISGDIDVENDILMRDVHKDKIESANVPKPSKASLHANLAKYKKKGKTARGITKLPALSEDDALTVPLVAPNAVNTTVQVRGRSKPKWTMADTPDSRTFLIKWKENRSIGLQLREVRFAKGIYPLVTDVCQEPCCELLRHICVGDVIIEINGRNTSTMGVKKTVNFLKTCTKTTLMKIRHGPAYTNQRVSATV</sequence>
<reference evidence="1 2" key="1">
    <citation type="journal article" date="2022" name="bioRxiv">
        <title>The genome of the oomycete Peronosclerospora sorghi, a cosmopolitan pathogen of maize and sorghum, is inflated with dispersed pseudogenes.</title>
        <authorList>
            <person name="Fletcher K."/>
            <person name="Martin F."/>
            <person name="Isakeit T."/>
            <person name="Cavanaugh K."/>
            <person name="Magill C."/>
            <person name="Michelmore R."/>
        </authorList>
    </citation>
    <scope>NUCLEOTIDE SEQUENCE [LARGE SCALE GENOMIC DNA]</scope>
    <source>
        <strain evidence="1">P6</strain>
    </source>
</reference>
<comment type="caution">
    <text evidence="1">The sequence shown here is derived from an EMBL/GenBank/DDBJ whole genome shotgun (WGS) entry which is preliminary data.</text>
</comment>
<evidence type="ECO:0000313" key="1">
    <source>
        <dbReference type="EMBL" id="KAI9922806.1"/>
    </source>
</evidence>
<organism evidence="1 2">
    <name type="scientific">Peronosclerospora sorghi</name>
    <dbReference type="NCBI Taxonomy" id="230839"/>
    <lineage>
        <taxon>Eukaryota</taxon>
        <taxon>Sar</taxon>
        <taxon>Stramenopiles</taxon>
        <taxon>Oomycota</taxon>
        <taxon>Peronosporomycetes</taxon>
        <taxon>Peronosporales</taxon>
        <taxon>Peronosporaceae</taxon>
        <taxon>Peronosclerospora</taxon>
    </lineage>
</organism>
<accession>A0ACC0WYP2</accession>
<proteinExistence type="predicted"/>
<gene>
    <name evidence="1" type="ORF">PsorP6_002540</name>
</gene>
<dbReference type="Proteomes" id="UP001163321">
    <property type="component" value="Chromosome 1"/>
</dbReference>
<evidence type="ECO:0000313" key="2">
    <source>
        <dbReference type="Proteomes" id="UP001163321"/>
    </source>
</evidence>
<protein>
    <submittedName>
        <fullName evidence="1">Uncharacterized protein</fullName>
    </submittedName>
</protein>
<name>A0ACC0WYP2_9STRA</name>